<dbReference type="EMBL" id="LSTO01000001">
    <property type="protein sequence ID" value="OWW21136.1"/>
    <property type="molecule type" value="Genomic_DNA"/>
</dbReference>
<reference evidence="1 2" key="1">
    <citation type="submission" date="2016-02" db="EMBL/GenBank/DDBJ databases">
        <authorList>
            <person name="Wen L."/>
            <person name="He K."/>
            <person name="Yang H."/>
        </authorList>
    </citation>
    <scope>NUCLEOTIDE SEQUENCE [LARGE SCALE GENOMIC DNA]</scope>
    <source>
        <strain evidence="1 2">TSA40</strain>
    </source>
</reference>
<organism evidence="1 2">
    <name type="scientific">Noviherbaspirillum denitrificans</name>
    <dbReference type="NCBI Taxonomy" id="1968433"/>
    <lineage>
        <taxon>Bacteria</taxon>
        <taxon>Pseudomonadati</taxon>
        <taxon>Pseudomonadota</taxon>
        <taxon>Betaproteobacteria</taxon>
        <taxon>Burkholderiales</taxon>
        <taxon>Oxalobacteraceae</taxon>
        <taxon>Noviherbaspirillum</taxon>
    </lineage>
</organism>
<accession>A0A254TEQ4</accession>
<evidence type="ECO:0000313" key="1">
    <source>
        <dbReference type="EMBL" id="OWW21136.1"/>
    </source>
</evidence>
<gene>
    <name evidence="1" type="ORF">AYR66_18315</name>
</gene>
<proteinExistence type="predicted"/>
<name>A0A254TEQ4_9BURK</name>
<keyword evidence="2" id="KW-1185">Reference proteome</keyword>
<sequence>MYDAMECADCSHAVIDETQRDTWHGLWLQQLELREVNDIGPAAQAKIEESIATVKQILRKLDPGVADAPGKEPHVAS</sequence>
<protein>
    <submittedName>
        <fullName evidence="1">Uncharacterized protein</fullName>
    </submittedName>
</protein>
<comment type="caution">
    <text evidence="1">The sequence shown here is derived from an EMBL/GenBank/DDBJ whole genome shotgun (WGS) entry which is preliminary data.</text>
</comment>
<dbReference type="AlphaFoldDB" id="A0A254TEQ4"/>
<evidence type="ECO:0000313" key="2">
    <source>
        <dbReference type="Proteomes" id="UP000197535"/>
    </source>
</evidence>
<dbReference type="Proteomes" id="UP000197535">
    <property type="component" value="Unassembled WGS sequence"/>
</dbReference>